<dbReference type="AlphaFoldDB" id="A0A0D5XZ93"/>
<comment type="similarity">
    <text evidence="1">Belongs to the outer membrane porin (Opr) (TC 1.B.25) family.</text>
</comment>
<dbReference type="Pfam" id="PF03573">
    <property type="entry name" value="OprD"/>
    <property type="match status" value="1"/>
</dbReference>
<keyword evidence="3" id="KW-0732">Signal</keyword>
<accession>A0A0D5XZ93</accession>
<organism evidence="4 5">
    <name type="scientific">Pseudomonas chlororaphis</name>
    <dbReference type="NCBI Taxonomy" id="587753"/>
    <lineage>
        <taxon>Bacteria</taxon>
        <taxon>Pseudomonadati</taxon>
        <taxon>Pseudomonadota</taxon>
        <taxon>Gammaproteobacteria</taxon>
        <taxon>Pseudomonadales</taxon>
        <taxon>Pseudomonadaceae</taxon>
        <taxon>Pseudomonas</taxon>
    </lineage>
</organism>
<dbReference type="EMBL" id="CP011110">
    <property type="protein sequence ID" value="AKA24413.1"/>
    <property type="molecule type" value="Genomic_DNA"/>
</dbReference>
<evidence type="ECO:0000256" key="2">
    <source>
        <dbReference type="ARBA" id="ARBA00022448"/>
    </source>
</evidence>
<evidence type="ECO:0000256" key="3">
    <source>
        <dbReference type="ARBA" id="ARBA00022729"/>
    </source>
</evidence>
<proteinExistence type="inferred from homology"/>
<evidence type="ECO:0000313" key="5">
    <source>
        <dbReference type="Proteomes" id="UP000032748"/>
    </source>
</evidence>
<keyword evidence="2" id="KW-0813">Transport</keyword>
<reference evidence="4 5" key="1">
    <citation type="journal article" date="2015" name="Mol. Plant Microbe Interact.">
        <title>Comparative Genomic Analysis of Pseudomonas chlororaphis PCL1606 Reveals New Insight into Antifungal Compounds Involved in Biocontrol.</title>
        <authorList>
            <person name="Calderon C.E."/>
            <person name="Ramos C."/>
            <person name="de Vicente A."/>
            <person name="Cazorla F.M."/>
        </authorList>
    </citation>
    <scope>NUCLEOTIDE SEQUENCE [LARGE SCALE GENOMIC DNA]</scope>
    <source>
        <strain evidence="4 5">PCL1606</strain>
    </source>
</reference>
<dbReference type="InterPro" id="IPR005318">
    <property type="entry name" value="OM_porin_bac"/>
</dbReference>
<evidence type="ECO:0000313" key="4">
    <source>
        <dbReference type="EMBL" id="AKA24413.1"/>
    </source>
</evidence>
<dbReference type="GO" id="GO:0016020">
    <property type="term" value="C:membrane"/>
    <property type="evidence" value="ECO:0007669"/>
    <property type="project" value="InterPro"/>
</dbReference>
<sequence>MDEFITTTTTTKSETMKQSTVVSRALRGPCFPLVALVLPQTLLAAESGFLADSSATLQARNYYFSRDYSGIVGRNPQSRTEEWAQGFILNFKSGYTPGDVGFGVDALGLLGLKLDSSRDRANSGLLPVHSDGRAADEYSRMGAALKVKVSRTELKIGEQQVTVPVLYFGDIRLLPPTYQGASIVSSEIAGLTLQAGQMRSTSLRNESGDEELGAMVGFVPRLRDGKLVTSDRFNYAGADYAFNANRTSVGVWYSQLKDLYHQRYFSLKHSEPLGDWVLGGTLGYFDSAEDGEQSIGKLDNRAAFGMLSARHGGHTFYLGYQAMFGKDGLPRVFANVTPMSNNLPTYVFDSADERSWQARYDYDFAAQGIPGLVAGVRYVKGDNVDTGRGFEGKDWERDLDISYVVQGGPLKGLGVQVRNAIARSNYVTDVDENRLIFNYTWKLF</sequence>
<protein>
    <submittedName>
        <fullName evidence="4">Benzoate-specific porin</fullName>
    </submittedName>
</protein>
<dbReference type="PANTHER" id="PTHR34596:SF2">
    <property type="entry name" value="CHITOPORIN"/>
    <property type="match status" value="1"/>
</dbReference>
<dbReference type="PATRIC" id="fig|587753.10.peg.2951"/>
<dbReference type="KEGG" id="pcz:PCL1606_29620"/>
<dbReference type="Proteomes" id="UP000032748">
    <property type="component" value="Chromosome"/>
</dbReference>
<dbReference type="PANTHER" id="PTHR34596">
    <property type="entry name" value="CHITOPORIN"/>
    <property type="match status" value="1"/>
</dbReference>
<name>A0A0D5XZ93_9PSED</name>
<evidence type="ECO:0000256" key="1">
    <source>
        <dbReference type="ARBA" id="ARBA00009075"/>
    </source>
</evidence>
<dbReference type="Gene3D" id="2.40.160.10">
    <property type="entry name" value="Porin"/>
    <property type="match status" value="1"/>
</dbReference>
<gene>
    <name evidence="4" type="ORF">PCL1606_29620</name>
</gene>
<dbReference type="GO" id="GO:0015288">
    <property type="term" value="F:porin activity"/>
    <property type="evidence" value="ECO:0007669"/>
    <property type="project" value="TreeGrafter"/>
</dbReference>
<dbReference type="InterPro" id="IPR023614">
    <property type="entry name" value="Porin_dom_sf"/>
</dbReference>